<dbReference type="Pfam" id="PF18253">
    <property type="entry name" value="HipN"/>
    <property type="match status" value="1"/>
</dbReference>
<organism evidence="6 7">
    <name type="scientific">Ameiurus melas</name>
    <name type="common">Black bullhead</name>
    <name type="synonym">Silurus melas</name>
    <dbReference type="NCBI Taxonomy" id="219545"/>
    <lineage>
        <taxon>Eukaryota</taxon>
        <taxon>Metazoa</taxon>
        <taxon>Chordata</taxon>
        <taxon>Craniata</taxon>
        <taxon>Vertebrata</taxon>
        <taxon>Euteleostomi</taxon>
        <taxon>Actinopterygii</taxon>
        <taxon>Neopterygii</taxon>
        <taxon>Teleostei</taxon>
        <taxon>Ostariophysi</taxon>
        <taxon>Siluriformes</taxon>
        <taxon>Ictaluridae</taxon>
        <taxon>Ameiurus</taxon>
    </lineage>
</organism>
<dbReference type="AlphaFoldDB" id="A0A7J6AFM4"/>
<dbReference type="GO" id="GO:0030544">
    <property type="term" value="F:Hsp70 protein binding"/>
    <property type="evidence" value="ECO:0007669"/>
    <property type="project" value="TreeGrafter"/>
</dbReference>
<reference evidence="6 7" key="1">
    <citation type="submission" date="2020-02" db="EMBL/GenBank/DDBJ databases">
        <title>A chromosome-scale genome assembly of the black bullhead catfish (Ameiurus melas).</title>
        <authorList>
            <person name="Wen M."/>
            <person name="Zham M."/>
            <person name="Cabau C."/>
            <person name="Klopp C."/>
            <person name="Donnadieu C."/>
            <person name="Roques C."/>
            <person name="Bouchez O."/>
            <person name="Lampietro C."/>
            <person name="Jouanno E."/>
            <person name="Herpin A."/>
            <person name="Louis A."/>
            <person name="Berthelot C."/>
            <person name="Parey E."/>
            <person name="Roest-Crollius H."/>
            <person name="Braasch I."/>
            <person name="Postlethwait J."/>
            <person name="Robinson-Rechavi M."/>
            <person name="Echchiki A."/>
            <person name="Begum T."/>
            <person name="Montfort J."/>
            <person name="Schartl M."/>
            <person name="Bobe J."/>
            <person name="Guiguen Y."/>
        </authorList>
    </citation>
    <scope>NUCLEOTIDE SEQUENCE [LARGE SCALE GENOMIC DNA]</scope>
    <source>
        <strain evidence="6">M_S1</strain>
        <tissue evidence="6">Blood</tissue>
    </source>
</reference>
<evidence type="ECO:0000256" key="3">
    <source>
        <dbReference type="ARBA" id="ARBA00022803"/>
    </source>
</evidence>
<evidence type="ECO:0000259" key="5">
    <source>
        <dbReference type="Pfam" id="PF18253"/>
    </source>
</evidence>
<keyword evidence="3" id="KW-0802">TPR repeat</keyword>
<evidence type="ECO:0000256" key="4">
    <source>
        <dbReference type="SAM" id="MobiDB-lite"/>
    </source>
</evidence>
<evidence type="ECO:0000256" key="1">
    <source>
        <dbReference type="ARBA" id="ARBA00009015"/>
    </source>
</evidence>
<name>A0A7J6AFM4_AMEME</name>
<dbReference type="Proteomes" id="UP000593565">
    <property type="component" value="Unassembled WGS sequence"/>
</dbReference>
<dbReference type="FunFam" id="6.10.250.3420:FF:000001">
    <property type="entry name" value="Hsc70-interacting protein-like protein"/>
    <property type="match status" value="1"/>
</dbReference>
<feature type="region of interest" description="Disordered" evidence="4">
    <location>
        <begin position="120"/>
        <end position="157"/>
    </location>
</feature>
<evidence type="ECO:0000256" key="2">
    <source>
        <dbReference type="ARBA" id="ARBA00022737"/>
    </source>
</evidence>
<gene>
    <name evidence="6" type="ORF">AMELA_G00175810</name>
</gene>
<dbReference type="EMBL" id="JAAGNN010000014">
    <property type="protein sequence ID" value="KAF4080827.1"/>
    <property type="molecule type" value="Genomic_DNA"/>
</dbReference>
<keyword evidence="7" id="KW-1185">Reference proteome</keyword>
<accession>A0A7J6AFM4</accession>
<feature type="compositionally biased region" description="Pro residues" evidence="4">
    <location>
        <begin position="132"/>
        <end position="151"/>
    </location>
</feature>
<dbReference type="InterPro" id="IPR034649">
    <property type="entry name" value="Hip_N"/>
</dbReference>
<sequence>MYSFSSIITVAGSGFDFTSTELPTEQPASVATATPSHARRIPPSSLIATRFVIAEARRLVVQVPAPADVQVLAMDPRKVAELKSFVQMCKEKPGVLHLPEMEFFRTWLHGLGATIPPLPKNSGCQGSCPCDAAPPPKTAPRPQAEPAPAPPSESEEE</sequence>
<evidence type="ECO:0000313" key="7">
    <source>
        <dbReference type="Proteomes" id="UP000593565"/>
    </source>
</evidence>
<comment type="caution">
    <text evidence="6">The sequence shown here is derived from an EMBL/GenBank/DDBJ whole genome shotgun (WGS) entry which is preliminary data.</text>
</comment>
<keyword evidence="2" id="KW-0677">Repeat</keyword>
<dbReference type="PANTHER" id="PTHR45883:SF2">
    <property type="entry name" value="HSC70-INTERACTING PROTEIN"/>
    <property type="match status" value="1"/>
</dbReference>
<dbReference type="GO" id="GO:0046983">
    <property type="term" value="F:protein dimerization activity"/>
    <property type="evidence" value="ECO:0007669"/>
    <property type="project" value="InterPro"/>
</dbReference>
<dbReference type="CDD" id="cd14438">
    <property type="entry name" value="Hip_N"/>
    <property type="match status" value="1"/>
</dbReference>
<feature type="domain" description="Hsp70-interacting protein N-terminal" evidence="5">
    <location>
        <begin position="75"/>
        <end position="116"/>
    </location>
</feature>
<proteinExistence type="inferred from homology"/>
<dbReference type="Gene3D" id="6.10.250.3420">
    <property type="match status" value="1"/>
</dbReference>
<comment type="similarity">
    <text evidence="1">Belongs to the FAM10 family.</text>
</comment>
<protein>
    <recommendedName>
        <fullName evidence="5">Hsp70-interacting protein N-terminal domain-containing protein</fullName>
    </recommendedName>
</protein>
<evidence type="ECO:0000313" key="6">
    <source>
        <dbReference type="EMBL" id="KAF4080827.1"/>
    </source>
</evidence>
<dbReference type="PANTHER" id="PTHR45883">
    <property type="entry name" value="HSC70-INTERACTING PROTEIN"/>
    <property type="match status" value="1"/>
</dbReference>